<gene>
    <name evidence="1" type="ORF">C0216_31050</name>
</gene>
<evidence type="ECO:0000313" key="2">
    <source>
        <dbReference type="Proteomes" id="UP000252004"/>
    </source>
</evidence>
<dbReference type="RefSeq" id="WP_114059102.1">
    <property type="nucleotide sequence ID" value="NZ_CP030863.1"/>
</dbReference>
<keyword evidence="2" id="KW-1185">Reference proteome</keyword>
<dbReference type="Proteomes" id="UP000252004">
    <property type="component" value="Plasmid unnamed1"/>
</dbReference>
<reference evidence="1 2" key="1">
    <citation type="submission" date="2018-01" db="EMBL/GenBank/DDBJ databases">
        <title>Draft genome Sequence of streptomyces globosus LZH-48.</title>
        <authorList>
            <person name="Ran K."/>
            <person name="Li Z."/>
            <person name="Wei S."/>
            <person name="Dong R."/>
        </authorList>
    </citation>
    <scope>NUCLEOTIDE SEQUENCE [LARGE SCALE GENOMIC DNA]</scope>
    <source>
        <strain evidence="1 2">LZH-48</strain>
        <plasmid evidence="1 2">unnamed1</plasmid>
    </source>
</reference>
<sequence>MPHTHRTVDELLARARVFQGDYTPAHLDAARERLISHLTEARWSHLLTGAPATPAAPASRPAALHEQAAHQLWALSQNVITDTEAADHIARFQDARDPGGALAFACLLDLARVEDGAQFWWQFAAGAGNPTGALCLYLLHLRRGEMRDASHWASQIGQLEQADDGAITHYRPVTHEQTDPTAPAAGITMRYETRTAPDDVSISDEAVKDTVEQLGMDRHEELGRILTPTAELAKQIEELVTH</sequence>
<proteinExistence type="predicted"/>
<dbReference type="AlphaFoldDB" id="A0A344UAL7"/>
<name>A0A344UAL7_9ACTN</name>
<keyword evidence="1" id="KW-0614">Plasmid</keyword>
<dbReference type="EMBL" id="CP030863">
    <property type="protein sequence ID" value="AXE27938.1"/>
    <property type="molecule type" value="Genomic_DNA"/>
</dbReference>
<protein>
    <submittedName>
        <fullName evidence="1">Uncharacterized protein</fullName>
    </submittedName>
</protein>
<organism evidence="1 2">
    <name type="scientific">Streptomyces globosus</name>
    <dbReference type="NCBI Taxonomy" id="68209"/>
    <lineage>
        <taxon>Bacteria</taxon>
        <taxon>Bacillati</taxon>
        <taxon>Actinomycetota</taxon>
        <taxon>Actinomycetes</taxon>
        <taxon>Kitasatosporales</taxon>
        <taxon>Streptomycetaceae</taxon>
        <taxon>Streptomyces</taxon>
    </lineage>
</organism>
<geneLocation type="plasmid" evidence="1 2">
    <name>unnamed1</name>
</geneLocation>
<dbReference type="OrthoDB" id="4321441at2"/>
<accession>A0A344UAL7</accession>
<dbReference type="KEGG" id="sgz:C0216_31050"/>
<evidence type="ECO:0000313" key="1">
    <source>
        <dbReference type="EMBL" id="AXE27938.1"/>
    </source>
</evidence>